<dbReference type="EMBL" id="BAABDQ010000067">
    <property type="protein sequence ID" value="GAA3622542.1"/>
    <property type="molecule type" value="Genomic_DNA"/>
</dbReference>
<organism evidence="2 3">
    <name type="scientific">Nonomuraea rosea</name>
    <dbReference type="NCBI Taxonomy" id="638574"/>
    <lineage>
        <taxon>Bacteria</taxon>
        <taxon>Bacillati</taxon>
        <taxon>Actinomycetota</taxon>
        <taxon>Actinomycetes</taxon>
        <taxon>Streptosporangiales</taxon>
        <taxon>Streptosporangiaceae</taxon>
        <taxon>Nonomuraea</taxon>
    </lineage>
</organism>
<feature type="transmembrane region" description="Helical" evidence="1">
    <location>
        <begin position="38"/>
        <end position="58"/>
    </location>
</feature>
<comment type="caution">
    <text evidence="2">The sequence shown here is derived from an EMBL/GenBank/DDBJ whole genome shotgun (WGS) entry which is preliminary data.</text>
</comment>
<evidence type="ECO:0000256" key="1">
    <source>
        <dbReference type="SAM" id="Phobius"/>
    </source>
</evidence>
<reference evidence="3" key="1">
    <citation type="journal article" date="2019" name="Int. J. Syst. Evol. Microbiol.">
        <title>The Global Catalogue of Microorganisms (GCM) 10K type strain sequencing project: providing services to taxonomists for standard genome sequencing and annotation.</title>
        <authorList>
            <consortium name="The Broad Institute Genomics Platform"/>
            <consortium name="The Broad Institute Genome Sequencing Center for Infectious Disease"/>
            <person name="Wu L."/>
            <person name="Ma J."/>
        </authorList>
    </citation>
    <scope>NUCLEOTIDE SEQUENCE [LARGE SCALE GENOMIC DNA]</scope>
    <source>
        <strain evidence="3">JCM 17326</strain>
    </source>
</reference>
<gene>
    <name evidence="2" type="ORF">GCM10022419_130310</name>
</gene>
<evidence type="ECO:0000313" key="3">
    <source>
        <dbReference type="Proteomes" id="UP001500630"/>
    </source>
</evidence>
<keyword evidence="1" id="KW-0812">Transmembrane</keyword>
<evidence type="ECO:0000313" key="2">
    <source>
        <dbReference type="EMBL" id="GAA3622542.1"/>
    </source>
</evidence>
<accession>A0ABP6ZZU7</accession>
<keyword evidence="3" id="KW-1185">Reference proteome</keyword>
<dbReference type="Proteomes" id="UP001500630">
    <property type="component" value="Unassembled WGS sequence"/>
</dbReference>
<keyword evidence="1" id="KW-1133">Transmembrane helix</keyword>
<protein>
    <submittedName>
        <fullName evidence="2">Uncharacterized protein</fullName>
    </submittedName>
</protein>
<proteinExistence type="predicted"/>
<name>A0ABP6ZZU7_9ACTN</name>
<sequence>MITFREEATISGGKMCEYPPSAFVRSAPASPRRARNPLCIALAFAIGMGFSAGLGFSVGHAVQPDRAIAQPVAARPAPLLEPAKPAASSVQPVKQVAAPKKKRIVVHRPVAAARKHIQHVAAHRPVAAARQHVRAERPRHGGIGALRRHLRRAIQVRVLKQLGARFGG</sequence>
<keyword evidence="1" id="KW-0472">Membrane</keyword>